<protein>
    <submittedName>
        <fullName evidence="1">Uncharacterized protein</fullName>
    </submittedName>
</protein>
<proteinExistence type="predicted"/>
<reference evidence="1" key="1">
    <citation type="submission" date="2019-11" db="EMBL/GenBank/DDBJ databases">
        <title>Nori genome reveals adaptations in red seaweeds to the harsh intertidal environment.</title>
        <authorList>
            <person name="Wang D."/>
            <person name="Mao Y."/>
        </authorList>
    </citation>
    <scope>NUCLEOTIDE SEQUENCE</scope>
    <source>
        <tissue evidence="1">Gametophyte</tissue>
    </source>
</reference>
<evidence type="ECO:0000313" key="2">
    <source>
        <dbReference type="Proteomes" id="UP000798662"/>
    </source>
</evidence>
<name>A0ACC3CKA8_PYRYE</name>
<evidence type="ECO:0000313" key="1">
    <source>
        <dbReference type="EMBL" id="KAK1870408.1"/>
    </source>
</evidence>
<keyword evidence="2" id="KW-1185">Reference proteome</keyword>
<sequence length="306" mass="31574">MVRMVPPLRAALWQMGLCSPCPPVGGAAAALRSPLAAPPSLSPSPSPPAVAVRSMASLRQPPRRRPPRIRGAGAVPGPHPTGGAPSADAVSPSAAAVEAIRCPPRARGVGAARPRRWKVVRGDTVEVIGGRWAGARGRVVHVVRRAAGVVVEGVAVTPHAVRDADGVEQTLETEGLIHVSDVAVVCPSTGRPTRVGTAWLEDGTKVRVAKRSGAVIPRPAVGRRVPRRGGPDGPKDTPPEVAVARTYEDEEGLYGAYEDFLKLCEEGVRWDNTRVPGGVTVARGGKGGGEPPPGEGEGAPRAETAA</sequence>
<accession>A0ACC3CKA8</accession>
<gene>
    <name evidence="1" type="ORF">I4F81_012869</name>
</gene>
<dbReference type="Proteomes" id="UP000798662">
    <property type="component" value="Chromosome 3"/>
</dbReference>
<comment type="caution">
    <text evidence="1">The sequence shown here is derived from an EMBL/GenBank/DDBJ whole genome shotgun (WGS) entry which is preliminary data.</text>
</comment>
<dbReference type="EMBL" id="CM020620">
    <property type="protein sequence ID" value="KAK1870408.1"/>
    <property type="molecule type" value="Genomic_DNA"/>
</dbReference>
<organism evidence="1 2">
    <name type="scientific">Pyropia yezoensis</name>
    <name type="common">Susabi-nori</name>
    <name type="synonym">Porphyra yezoensis</name>
    <dbReference type="NCBI Taxonomy" id="2788"/>
    <lineage>
        <taxon>Eukaryota</taxon>
        <taxon>Rhodophyta</taxon>
        <taxon>Bangiophyceae</taxon>
        <taxon>Bangiales</taxon>
        <taxon>Bangiaceae</taxon>
        <taxon>Pyropia</taxon>
    </lineage>
</organism>